<dbReference type="Proteomes" id="UP001501427">
    <property type="component" value="Unassembled WGS sequence"/>
</dbReference>
<protein>
    <recommendedName>
        <fullName evidence="5">DUF2273 domain-containing protein</fullName>
    </recommendedName>
</protein>
<evidence type="ECO:0008006" key="5">
    <source>
        <dbReference type="Google" id="ProtNLM"/>
    </source>
</evidence>
<evidence type="ECO:0000313" key="1">
    <source>
        <dbReference type="EMBL" id="GAA0579075.1"/>
    </source>
</evidence>
<sequence length="64" mass="6775">MDMRLLWPLVGMAFGVALGFAGAFGGFGPFFIVLFLGALGFLVGRAIEGDLDLGRLLGTGRRSR</sequence>
<dbReference type="EMBL" id="BAAAHD010000046">
    <property type="protein sequence ID" value="GAA0579075.1"/>
    <property type="molecule type" value="Genomic_DNA"/>
</dbReference>
<reference evidence="2 3" key="2">
    <citation type="submission" date="2020-08" db="EMBL/GenBank/DDBJ databases">
        <title>Sequencing the genomes of 1000 actinobacteria strains.</title>
        <authorList>
            <person name="Klenk H.-P."/>
        </authorList>
    </citation>
    <scope>NUCLEOTIDE SEQUENCE [LARGE SCALE GENOMIC DNA]</scope>
    <source>
        <strain evidence="2 3">DSM 44772</strain>
    </source>
</reference>
<reference evidence="1 4" key="1">
    <citation type="journal article" date="2019" name="Int. J. Syst. Evol. Microbiol.">
        <title>The Global Catalogue of Microorganisms (GCM) 10K type strain sequencing project: providing services to taxonomists for standard genome sequencing and annotation.</title>
        <authorList>
            <consortium name="The Broad Institute Genomics Platform"/>
            <consortium name="The Broad Institute Genome Sequencing Center for Infectious Disease"/>
            <person name="Wu L."/>
            <person name="Ma J."/>
        </authorList>
    </citation>
    <scope>NUCLEOTIDE SEQUENCE [LARGE SCALE GENOMIC DNA]</scope>
    <source>
        <strain evidence="1 4">JCM 10667</strain>
    </source>
</reference>
<evidence type="ECO:0000313" key="3">
    <source>
        <dbReference type="Proteomes" id="UP000549343"/>
    </source>
</evidence>
<dbReference type="Proteomes" id="UP000549343">
    <property type="component" value="Unassembled WGS sequence"/>
</dbReference>
<dbReference type="RefSeq" id="WP_373293591.1">
    <property type="nucleotide sequence ID" value="NZ_BAAAHD010000046.1"/>
</dbReference>
<dbReference type="EMBL" id="JACHMV010000001">
    <property type="protein sequence ID" value="MBB4777564.1"/>
    <property type="molecule type" value="Genomic_DNA"/>
</dbReference>
<name>A0A7W7II69_9ACTN</name>
<proteinExistence type="predicted"/>
<reference evidence="1" key="3">
    <citation type="submission" date="2023-12" db="EMBL/GenBank/DDBJ databases">
        <authorList>
            <person name="Sun Q."/>
            <person name="Inoue M."/>
        </authorList>
    </citation>
    <scope>NUCLEOTIDE SEQUENCE</scope>
    <source>
        <strain evidence="1">JCM 10667</strain>
    </source>
</reference>
<evidence type="ECO:0000313" key="2">
    <source>
        <dbReference type="EMBL" id="MBB4777564.1"/>
    </source>
</evidence>
<dbReference type="AlphaFoldDB" id="A0A7W7II69"/>
<gene>
    <name evidence="2" type="ORF">F4557_005982</name>
    <name evidence="1" type="ORF">GCM10009546_46910</name>
</gene>
<accession>A0A7W7II69</accession>
<comment type="caution">
    <text evidence="2">The sequence shown here is derived from an EMBL/GenBank/DDBJ whole genome shotgun (WGS) entry which is preliminary data.</text>
</comment>
<evidence type="ECO:0000313" key="4">
    <source>
        <dbReference type="Proteomes" id="UP001501427"/>
    </source>
</evidence>
<keyword evidence="4" id="KW-1185">Reference proteome</keyword>
<organism evidence="2 3">
    <name type="scientific">Actinomadura livida</name>
    <dbReference type="NCBI Taxonomy" id="79909"/>
    <lineage>
        <taxon>Bacteria</taxon>
        <taxon>Bacillati</taxon>
        <taxon>Actinomycetota</taxon>
        <taxon>Actinomycetes</taxon>
        <taxon>Streptosporangiales</taxon>
        <taxon>Thermomonosporaceae</taxon>
        <taxon>Actinomadura</taxon>
    </lineage>
</organism>